<keyword evidence="2" id="KW-1185">Reference proteome</keyword>
<organism evidence="1 2">
    <name type="scientific">Phreatobacter stygius</name>
    <dbReference type="NCBI Taxonomy" id="1940610"/>
    <lineage>
        <taxon>Bacteria</taxon>
        <taxon>Pseudomonadati</taxon>
        <taxon>Pseudomonadota</taxon>
        <taxon>Alphaproteobacteria</taxon>
        <taxon>Hyphomicrobiales</taxon>
        <taxon>Phreatobacteraceae</taxon>
        <taxon>Phreatobacter</taxon>
    </lineage>
</organism>
<dbReference type="RefSeq" id="WP_136962844.1">
    <property type="nucleotide sequence ID" value="NZ_CP039690.1"/>
</dbReference>
<reference evidence="1 2" key="1">
    <citation type="submission" date="2019-04" db="EMBL/GenBank/DDBJ databases">
        <title>Phreatobacter aquaticus sp. nov.</title>
        <authorList>
            <person name="Choi A."/>
        </authorList>
    </citation>
    <scope>NUCLEOTIDE SEQUENCE [LARGE SCALE GENOMIC DNA]</scope>
    <source>
        <strain evidence="1 2">KCTC 52518</strain>
    </source>
</reference>
<dbReference type="KEGG" id="pstg:E8M01_26215"/>
<protein>
    <recommendedName>
        <fullName evidence="3">Nuclear transport factor 2 family protein</fullName>
    </recommendedName>
</protein>
<evidence type="ECO:0008006" key="3">
    <source>
        <dbReference type="Google" id="ProtNLM"/>
    </source>
</evidence>
<evidence type="ECO:0000313" key="1">
    <source>
        <dbReference type="EMBL" id="QCI67413.1"/>
    </source>
</evidence>
<proteinExistence type="predicted"/>
<gene>
    <name evidence="1" type="ORF">E8M01_26215</name>
</gene>
<dbReference type="AlphaFoldDB" id="A0A4D7B9F4"/>
<dbReference type="EMBL" id="CP039690">
    <property type="protein sequence ID" value="QCI67413.1"/>
    <property type="molecule type" value="Genomic_DNA"/>
</dbReference>
<evidence type="ECO:0000313" key="2">
    <source>
        <dbReference type="Proteomes" id="UP000298781"/>
    </source>
</evidence>
<dbReference type="OrthoDB" id="667202at2"/>
<sequence length="149" mass="16510">MATLEAQTIAFFKAYSQRSNDALQSPPKQDVDGTIAGFAPFFVGASPKGVFGGASEATFRKAIPQAFQRYRDAGGNRFEITHIAVTELDDCNVMARTDWEFGYRRPNDGVVGTIAFQNLYFLNFADGRPKIFAFITPDEDQAMREHGLV</sequence>
<name>A0A4D7B9F4_9HYPH</name>
<dbReference type="Proteomes" id="UP000298781">
    <property type="component" value="Chromosome"/>
</dbReference>
<accession>A0A4D7B9F4</accession>